<comment type="caution">
    <text evidence="2">The sequence shown here is derived from an EMBL/GenBank/DDBJ whole genome shotgun (WGS) entry which is preliminary data.</text>
</comment>
<feature type="compositionally biased region" description="Polar residues" evidence="1">
    <location>
        <begin position="32"/>
        <end position="72"/>
    </location>
</feature>
<accession>A0A8S9PDM1</accession>
<feature type="region of interest" description="Disordered" evidence="1">
    <location>
        <begin position="1"/>
        <end position="72"/>
    </location>
</feature>
<proteinExistence type="predicted"/>
<dbReference type="EMBL" id="QGKX02001521">
    <property type="protein sequence ID" value="KAF3511177.1"/>
    <property type="molecule type" value="Genomic_DNA"/>
</dbReference>
<sequence>MTSSTRSNKEPQLLFSPDSASLERSIRKEARSSSIDNTTCSSIDSCQPPSSQTLVPSTDTRSPLSTEDTHLSSTDIFHSTSIDTSVRTSTDTEPRDMVATLILVRDDRGNLHDQEGHLRNAAVVKEEKLQEGDFKLENLMSFGGSHWCRSTPSREHRSTEVIQNRSTSSPGQRLTTPTKSTASCKAVRIMSHEDFAAKHPHPHTPIDRRAPIMYRVQMPKIDVARFSALRPKPKPSENRPETVRTPSDDGVDPMEDDRVPTGRTLRRRKEKVAKHLKREG</sequence>
<feature type="region of interest" description="Disordered" evidence="1">
    <location>
        <begin position="148"/>
        <end position="182"/>
    </location>
</feature>
<reference evidence="2" key="1">
    <citation type="submission" date="2019-12" db="EMBL/GenBank/DDBJ databases">
        <title>Genome sequencing and annotation of Brassica cretica.</title>
        <authorList>
            <person name="Studholme D.J."/>
            <person name="Sarris P."/>
        </authorList>
    </citation>
    <scope>NUCLEOTIDE SEQUENCE</scope>
    <source>
        <strain evidence="2">PFS-109/04</strain>
        <tissue evidence="2">Leaf</tissue>
    </source>
</reference>
<feature type="compositionally biased region" description="Polar residues" evidence="1">
    <location>
        <begin position="160"/>
        <end position="182"/>
    </location>
</feature>
<evidence type="ECO:0000313" key="3">
    <source>
        <dbReference type="Proteomes" id="UP000712600"/>
    </source>
</evidence>
<evidence type="ECO:0000313" key="2">
    <source>
        <dbReference type="EMBL" id="KAF3511177.1"/>
    </source>
</evidence>
<protein>
    <submittedName>
        <fullName evidence="2">Uncharacterized protein</fullName>
    </submittedName>
</protein>
<gene>
    <name evidence="2" type="ORF">F2Q69_00008798</name>
</gene>
<dbReference type="Proteomes" id="UP000712600">
    <property type="component" value="Unassembled WGS sequence"/>
</dbReference>
<name>A0A8S9PDM1_BRACR</name>
<evidence type="ECO:0000256" key="1">
    <source>
        <dbReference type="SAM" id="MobiDB-lite"/>
    </source>
</evidence>
<organism evidence="2 3">
    <name type="scientific">Brassica cretica</name>
    <name type="common">Mustard</name>
    <dbReference type="NCBI Taxonomy" id="69181"/>
    <lineage>
        <taxon>Eukaryota</taxon>
        <taxon>Viridiplantae</taxon>
        <taxon>Streptophyta</taxon>
        <taxon>Embryophyta</taxon>
        <taxon>Tracheophyta</taxon>
        <taxon>Spermatophyta</taxon>
        <taxon>Magnoliopsida</taxon>
        <taxon>eudicotyledons</taxon>
        <taxon>Gunneridae</taxon>
        <taxon>Pentapetalae</taxon>
        <taxon>rosids</taxon>
        <taxon>malvids</taxon>
        <taxon>Brassicales</taxon>
        <taxon>Brassicaceae</taxon>
        <taxon>Brassiceae</taxon>
        <taxon>Brassica</taxon>
    </lineage>
</organism>
<feature type="region of interest" description="Disordered" evidence="1">
    <location>
        <begin position="228"/>
        <end position="280"/>
    </location>
</feature>
<feature type="compositionally biased region" description="Basic residues" evidence="1">
    <location>
        <begin position="264"/>
        <end position="280"/>
    </location>
</feature>
<dbReference type="AlphaFoldDB" id="A0A8S9PDM1"/>